<comment type="caution">
    <text evidence="1">The sequence shown here is derived from an EMBL/GenBank/DDBJ whole genome shotgun (WGS) entry which is preliminary data.</text>
</comment>
<dbReference type="Proteomes" id="UP000249165">
    <property type="component" value="Unassembled WGS sequence"/>
</dbReference>
<proteinExistence type="predicted"/>
<evidence type="ECO:0000313" key="2">
    <source>
        <dbReference type="Proteomes" id="UP000249165"/>
    </source>
</evidence>
<keyword evidence="2" id="KW-1185">Reference proteome</keyword>
<reference evidence="1 2" key="1">
    <citation type="submission" date="2018-06" db="EMBL/GenBank/DDBJ databases">
        <title>Genomic Encyclopedia of Archaeal and Bacterial Type Strains, Phase II (KMG-II): from individual species to whole genera.</title>
        <authorList>
            <person name="Goeker M."/>
        </authorList>
    </citation>
    <scope>NUCLEOTIDE SEQUENCE [LARGE SCALE GENOMIC DNA]</scope>
    <source>
        <strain evidence="1 2">DSM 22011</strain>
    </source>
</reference>
<accession>A0A327Y863</accession>
<organism evidence="1 2">
    <name type="scientific">Salipiger aestuarii</name>
    <dbReference type="NCBI Taxonomy" id="568098"/>
    <lineage>
        <taxon>Bacteria</taxon>
        <taxon>Pseudomonadati</taxon>
        <taxon>Pseudomonadota</taxon>
        <taxon>Alphaproteobacteria</taxon>
        <taxon>Rhodobacterales</taxon>
        <taxon>Roseobacteraceae</taxon>
        <taxon>Salipiger</taxon>
    </lineage>
</organism>
<gene>
    <name evidence="1" type="ORF">ATI53_101528</name>
</gene>
<name>A0A327Y863_9RHOB</name>
<dbReference type="RefSeq" id="WP_146609907.1">
    <property type="nucleotide sequence ID" value="NZ_LIGK01000022.1"/>
</dbReference>
<protein>
    <submittedName>
        <fullName evidence="1">Uncharacterized protein</fullName>
    </submittedName>
</protein>
<dbReference type="EMBL" id="QLMG01000015">
    <property type="protein sequence ID" value="RAK17230.1"/>
    <property type="molecule type" value="Genomic_DNA"/>
</dbReference>
<evidence type="ECO:0000313" key="1">
    <source>
        <dbReference type="EMBL" id="RAK17230.1"/>
    </source>
</evidence>
<sequence length="221" mass="24011">MKDGWTMILAAVGIIVALPILAFGGGGDSGQGLFDRRVDPPDLSALPDRAYAPQDPDQVTIASGPRTDINGFETVAVARFRMQGLVLSRKDYKRDHASGYSPVDLGLGWGRLSNPRIAALMTFAQGNRQMRYSLPDGDMIPQSEIGASLTNAHLVPAGPEQKRALDRVRRGDVVHIEGYLVNVTSPDGTARWVTSRSRYDTGYNACEIILVQRIRSYTPGA</sequence>
<dbReference type="AlphaFoldDB" id="A0A327Y863"/>
<dbReference type="OrthoDB" id="6706661at2"/>